<keyword evidence="2" id="KW-1185">Reference proteome</keyword>
<evidence type="ECO:0000313" key="2">
    <source>
        <dbReference type="Proteomes" id="UP000784294"/>
    </source>
</evidence>
<dbReference type="AlphaFoldDB" id="A0A448XP14"/>
<comment type="caution">
    <text evidence="1">The sequence shown here is derived from an EMBL/GenBank/DDBJ whole genome shotgun (WGS) entry which is preliminary data.</text>
</comment>
<evidence type="ECO:0000313" key="1">
    <source>
        <dbReference type="EMBL" id="VEL41269.1"/>
    </source>
</evidence>
<name>A0A448XP14_9PLAT</name>
<reference evidence="1" key="1">
    <citation type="submission" date="2018-11" db="EMBL/GenBank/DDBJ databases">
        <authorList>
            <consortium name="Pathogen Informatics"/>
        </authorList>
    </citation>
    <scope>NUCLEOTIDE SEQUENCE</scope>
</reference>
<sequence>MQRKPNVLYPKHPTAFGPANDTNVIRSEAVDTALSVVPNDTSQHLQASVPPSRQLANFCVLRQPSSMFMTSSDPLTFSSPANSISANSSLAAYTSREARTMQAQIFDKGPSTTESKAGFRFMLNLNFYTSFLYWYNHSI</sequence>
<dbReference type="EMBL" id="CAAALY010268637">
    <property type="protein sequence ID" value="VEL41269.1"/>
    <property type="molecule type" value="Genomic_DNA"/>
</dbReference>
<proteinExistence type="predicted"/>
<accession>A0A448XP14</accession>
<gene>
    <name evidence="1" type="ORF">PXEA_LOCUS34709</name>
</gene>
<protein>
    <submittedName>
        <fullName evidence="1">Uncharacterized protein</fullName>
    </submittedName>
</protein>
<organism evidence="1 2">
    <name type="scientific">Protopolystoma xenopodis</name>
    <dbReference type="NCBI Taxonomy" id="117903"/>
    <lineage>
        <taxon>Eukaryota</taxon>
        <taxon>Metazoa</taxon>
        <taxon>Spiralia</taxon>
        <taxon>Lophotrochozoa</taxon>
        <taxon>Platyhelminthes</taxon>
        <taxon>Monogenea</taxon>
        <taxon>Polyopisthocotylea</taxon>
        <taxon>Polystomatidea</taxon>
        <taxon>Polystomatidae</taxon>
        <taxon>Protopolystoma</taxon>
    </lineage>
</organism>
<dbReference type="Proteomes" id="UP000784294">
    <property type="component" value="Unassembled WGS sequence"/>
</dbReference>